<dbReference type="Proteomes" id="UP000029393">
    <property type="component" value="Unassembled WGS sequence"/>
</dbReference>
<evidence type="ECO:0000313" key="2">
    <source>
        <dbReference type="Proteomes" id="UP000029393"/>
    </source>
</evidence>
<protein>
    <submittedName>
        <fullName evidence="1">Uncharacterized protein</fullName>
    </submittedName>
</protein>
<reference evidence="1 2" key="1">
    <citation type="submission" date="2013-09" db="EMBL/GenBank/DDBJ databases">
        <title>Genome sequencing of Arenimonas metalli.</title>
        <authorList>
            <person name="Chen F."/>
            <person name="Wang G."/>
        </authorList>
    </citation>
    <scope>NUCLEOTIDE SEQUENCE [LARGE SCALE GENOMIC DNA]</scope>
    <source>
        <strain evidence="1 2">CF5-1</strain>
    </source>
</reference>
<name>A0A091B434_9GAMM</name>
<evidence type="ECO:0000313" key="1">
    <source>
        <dbReference type="EMBL" id="KFN46436.1"/>
    </source>
</evidence>
<gene>
    <name evidence="1" type="ORF">N787_10425</name>
</gene>
<dbReference type="AlphaFoldDB" id="A0A091B434"/>
<proteinExistence type="predicted"/>
<organism evidence="1 2">
    <name type="scientific">Arenimonas metalli CF5-1</name>
    <dbReference type="NCBI Taxonomy" id="1384056"/>
    <lineage>
        <taxon>Bacteria</taxon>
        <taxon>Pseudomonadati</taxon>
        <taxon>Pseudomonadota</taxon>
        <taxon>Gammaproteobacteria</taxon>
        <taxon>Lysobacterales</taxon>
        <taxon>Lysobacteraceae</taxon>
        <taxon>Arenimonas</taxon>
    </lineage>
</organism>
<accession>A0A091B434</accession>
<sequence>MVTRIVVESCTAVTQAQLEGKGLPTLIVVVDPEMEEVERGMNFTSRLSGLETRHGRIYLLDAFEVEVDRT</sequence>
<dbReference type="EMBL" id="AVCK01000016">
    <property type="protein sequence ID" value="KFN46436.1"/>
    <property type="molecule type" value="Genomic_DNA"/>
</dbReference>
<keyword evidence="2" id="KW-1185">Reference proteome</keyword>
<comment type="caution">
    <text evidence="1">The sequence shown here is derived from an EMBL/GenBank/DDBJ whole genome shotgun (WGS) entry which is preliminary data.</text>
</comment>